<comment type="caution">
    <text evidence="3">The sequence shown here is derived from an EMBL/GenBank/DDBJ whole genome shotgun (WGS) entry which is preliminary data.</text>
</comment>
<dbReference type="InterPro" id="IPR037919">
    <property type="entry name" value="OGT"/>
</dbReference>
<gene>
    <name evidence="3" type="ORF">HGR00_19815</name>
</gene>
<dbReference type="InterPro" id="IPR011990">
    <property type="entry name" value="TPR-like_helical_dom_sf"/>
</dbReference>
<organism evidence="3 4">
    <name type="scientific">Ralstonia insidiosa</name>
    <dbReference type="NCBI Taxonomy" id="190721"/>
    <lineage>
        <taxon>Bacteria</taxon>
        <taxon>Pseudomonadati</taxon>
        <taxon>Pseudomonadota</taxon>
        <taxon>Betaproteobacteria</taxon>
        <taxon>Burkholderiales</taxon>
        <taxon>Burkholderiaceae</taxon>
        <taxon>Ralstonia</taxon>
    </lineage>
</organism>
<dbReference type="SUPFAM" id="SSF48452">
    <property type="entry name" value="TPR-like"/>
    <property type="match status" value="1"/>
</dbReference>
<dbReference type="Pfam" id="PF13414">
    <property type="entry name" value="TPR_11"/>
    <property type="match status" value="1"/>
</dbReference>
<dbReference type="Gene3D" id="1.25.40.10">
    <property type="entry name" value="Tetratricopeptide repeat domain"/>
    <property type="match status" value="2"/>
</dbReference>
<accession>A0A848P4M1</accession>
<dbReference type="PANTHER" id="PTHR44366">
    <property type="entry name" value="UDP-N-ACETYLGLUCOSAMINE--PEPTIDE N-ACETYLGLUCOSAMINYLTRANSFERASE 110 KDA SUBUNIT"/>
    <property type="match status" value="1"/>
</dbReference>
<keyword evidence="1" id="KW-0802">TPR repeat</keyword>
<dbReference type="Pfam" id="PF13428">
    <property type="entry name" value="TPR_14"/>
    <property type="match status" value="1"/>
</dbReference>
<evidence type="ECO:0000313" key="4">
    <source>
        <dbReference type="Proteomes" id="UP000575469"/>
    </source>
</evidence>
<proteinExistence type="predicted"/>
<dbReference type="RefSeq" id="WP_169341006.1">
    <property type="nucleotide sequence ID" value="NZ_JABBZM010000019.1"/>
</dbReference>
<dbReference type="PANTHER" id="PTHR44366:SF1">
    <property type="entry name" value="UDP-N-ACETYLGLUCOSAMINE--PEPTIDE N-ACETYLGLUCOSAMINYLTRANSFERASE 110 KDA SUBUNIT"/>
    <property type="match status" value="1"/>
</dbReference>
<dbReference type="CDD" id="cd02440">
    <property type="entry name" value="AdoMet_MTases"/>
    <property type="match status" value="1"/>
</dbReference>
<dbReference type="Proteomes" id="UP000575469">
    <property type="component" value="Unassembled WGS sequence"/>
</dbReference>
<dbReference type="InterPro" id="IPR029063">
    <property type="entry name" value="SAM-dependent_MTases_sf"/>
</dbReference>
<name>A0A848P4M1_9RALS</name>
<protein>
    <submittedName>
        <fullName evidence="3">Tetratricopeptide repeat protein</fullName>
    </submittedName>
</protein>
<feature type="repeat" description="TPR" evidence="1">
    <location>
        <begin position="90"/>
        <end position="123"/>
    </location>
</feature>
<dbReference type="InterPro" id="IPR041698">
    <property type="entry name" value="Methyltransf_25"/>
</dbReference>
<dbReference type="Pfam" id="PF13649">
    <property type="entry name" value="Methyltransf_25"/>
    <property type="match status" value="1"/>
</dbReference>
<dbReference type="GO" id="GO:0097363">
    <property type="term" value="F:protein O-acetylglucosaminyltransferase activity"/>
    <property type="evidence" value="ECO:0007669"/>
    <property type="project" value="TreeGrafter"/>
</dbReference>
<dbReference type="InterPro" id="IPR019734">
    <property type="entry name" value="TPR_rpt"/>
</dbReference>
<sequence>MGAFSLAKSPILCQESAAAATNVHHATIDRYAAGRGEVNSALDAQPQPPTFMQDAITQALNAALARHRTGDLGAAETAYRTILAAHHNDPDATYFLGLLLHQTGRSDDGMALVERALHLQPDRPERYNELGNARVQRGELTQAAEAFIHALELKADDKLIWNNLGATMLALGMADDAATAFQNAIALDADFADALEHYANLLSARGQTQEAALYHCRAILARPEIDQPEQLRRVALYRLGRHAEAAEIYRRWLEREPDNPIARHFLAACAGTDTPPRCADAFVEQTFDDAAPQFDQKLTGLRYRGPEYVGDALRQLALPQGSLDVLDAGCGTGLCAPHLVPVARTLTGVDLSAGMLALAQAAGLYHQLVKAELGEYLGTHPTQWDLIVVADTLVYFGGLEHIASAMAAALRPAGHAILTFEALDTSSDGTDYVLQPSGRYAHKLAYIERCLADAGFTGITSRSAPIRHEFDREIAGWVVVAELPRWDLATSVGTRP</sequence>
<feature type="repeat" description="TPR" evidence="1">
    <location>
        <begin position="158"/>
        <end position="191"/>
    </location>
</feature>
<dbReference type="PROSITE" id="PS50005">
    <property type="entry name" value="TPR"/>
    <property type="match status" value="3"/>
</dbReference>
<dbReference type="EMBL" id="JABBZM010000019">
    <property type="protein sequence ID" value="NMV40163.1"/>
    <property type="molecule type" value="Genomic_DNA"/>
</dbReference>
<reference evidence="3 4" key="1">
    <citation type="submission" date="2020-04" db="EMBL/GenBank/DDBJ databases">
        <title>Ralstonia insidiosa genome sequencing and assembly.</title>
        <authorList>
            <person name="Martins R.C.R."/>
            <person name="Perdigao-Neto L.V."/>
            <person name="Levin A.S.S."/>
            <person name="Costa S.F."/>
        </authorList>
    </citation>
    <scope>NUCLEOTIDE SEQUENCE [LARGE SCALE GENOMIC DNA]</scope>
    <source>
        <strain evidence="3 4">5047</strain>
    </source>
</reference>
<feature type="repeat" description="TPR" evidence="1">
    <location>
        <begin position="124"/>
        <end position="157"/>
    </location>
</feature>
<dbReference type="AlphaFoldDB" id="A0A848P4M1"/>
<dbReference type="GO" id="GO:0006493">
    <property type="term" value="P:protein O-linked glycosylation"/>
    <property type="evidence" value="ECO:0007669"/>
    <property type="project" value="InterPro"/>
</dbReference>
<dbReference type="SUPFAM" id="SSF53335">
    <property type="entry name" value="S-adenosyl-L-methionine-dependent methyltransferases"/>
    <property type="match status" value="1"/>
</dbReference>
<evidence type="ECO:0000259" key="2">
    <source>
        <dbReference type="Pfam" id="PF13649"/>
    </source>
</evidence>
<evidence type="ECO:0000313" key="3">
    <source>
        <dbReference type="EMBL" id="NMV40163.1"/>
    </source>
</evidence>
<dbReference type="Gene3D" id="3.40.50.150">
    <property type="entry name" value="Vaccinia Virus protein VP39"/>
    <property type="match status" value="1"/>
</dbReference>
<feature type="domain" description="Methyltransferase" evidence="2">
    <location>
        <begin position="325"/>
        <end position="414"/>
    </location>
</feature>
<dbReference type="SMART" id="SM00028">
    <property type="entry name" value="TPR"/>
    <property type="match status" value="6"/>
</dbReference>
<evidence type="ECO:0000256" key="1">
    <source>
        <dbReference type="PROSITE-ProRule" id="PRU00339"/>
    </source>
</evidence>
<dbReference type="Pfam" id="PF13432">
    <property type="entry name" value="TPR_16"/>
    <property type="match status" value="1"/>
</dbReference>